<organism evidence="2 3">
    <name type="scientific">Clarias magur</name>
    <name type="common">Asian catfish</name>
    <name type="synonym">Macropteronotus magur</name>
    <dbReference type="NCBI Taxonomy" id="1594786"/>
    <lineage>
        <taxon>Eukaryota</taxon>
        <taxon>Metazoa</taxon>
        <taxon>Chordata</taxon>
        <taxon>Craniata</taxon>
        <taxon>Vertebrata</taxon>
        <taxon>Euteleostomi</taxon>
        <taxon>Actinopterygii</taxon>
        <taxon>Neopterygii</taxon>
        <taxon>Teleostei</taxon>
        <taxon>Ostariophysi</taxon>
        <taxon>Siluriformes</taxon>
        <taxon>Clariidae</taxon>
        <taxon>Clarias</taxon>
    </lineage>
</organism>
<dbReference type="Proteomes" id="UP000727407">
    <property type="component" value="Unassembled WGS sequence"/>
</dbReference>
<dbReference type="Pfam" id="PF17751">
    <property type="entry name" value="SKICH"/>
    <property type="match status" value="1"/>
</dbReference>
<accession>A0A8J4U316</accession>
<sequence>MAWFKTNFKSPSDYTAFVWVKEDGITEINDVVQLRMNKDDIPSLAGDYILVDYSRNMQSLVFLSPTFQRENGSVALKWVLNNQEENMWRWVGKGTSVRQKKAP</sequence>
<gene>
    <name evidence="2" type="ORF">DAT39_005425</name>
</gene>
<dbReference type="Gene3D" id="2.60.40.2840">
    <property type="match status" value="1"/>
</dbReference>
<keyword evidence="3" id="KW-1185">Reference proteome</keyword>
<feature type="domain" description="SKICH" evidence="1">
    <location>
        <begin position="4"/>
        <end position="68"/>
    </location>
</feature>
<proteinExistence type="predicted"/>
<evidence type="ECO:0000259" key="1">
    <source>
        <dbReference type="Pfam" id="PF17751"/>
    </source>
</evidence>
<name>A0A8J4U316_CLAMG</name>
<comment type="caution">
    <text evidence="2">The sequence shown here is derived from an EMBL/GenBank/DDBJ whole genome shotgun (WGS) entry which is preliminary data.</text>
</comment>
<evidence type="ECO:0000313" key="3">
    <source>
        <dbReference type="Proteomes" id="UP000727407"/>
    </source>
</evidence>
<evidence type="ECO:0000313" key="2">
    <source>
        <dbReference type="EMBL" id="KAF5904855.1"/>
    </source>
</evidence>
<dbReference type="EMBL" id="QNUK01000051">
    <property type="protein sequence ID" value="KAF5904855.1"/>
    <property type="molecule type" value="Genomic_DNA"/>
</dbReference>
<protein>
    <submittedName>
        <fullName evidence="2">Inositol polyphosphate 5-phosphatase K-like isoform X2</fullName>
    </submittedName>
</protein>
<dbReference type="AlphaFoldDB" id="A0A8J4U316"/>
<dbReference type="OrthoDB" id="62798at2759"/>
<reference evidence="2" key="1">
    <citation type="submission" date="2020-07" db="EMBL/GenBank/DDBJ databases">
        <title>Clarias magur genome sequencing, assembly and annotation.</title>
        <authorList>
            <person name="Kushwaha B."/>
            <person name="Kumar R."/>
            <person name="Das P."/>
            <person name="Joshi C.G."/>
            <person name="Kumar D."/>
            <person name="Nagpure N.S."/>
            <person name="Pandey M."/>
            <person name="Agarwal S."/>
            <person name="Srivastava S."/>
            <person name="Singh M."/>
            <person name="Sahoo L."/>
            <person name="Jayasankar P."/>
            <person name="Meher P.K."/>
            <person name="Koringa P.G."/>
            <person name="Iquebal M.A."/>
            <person name="Das S.P."/>
            <person name="Bit A."/>
            <person name="Patnaik S."/>
            <person name="Patel N."/>
            <person name="Shah T.M."/>
            <person name="Hinsu A."/>
            <person name="Jena J.K."/>
        </authorList>
    </citation>
    <scope>NUCLEOTIDE SEQUENCE</scope>
    <source>
        <strain evidence="2">CIFAMagur01</strain>
        <tissue evidence="2">Testis</tissue>
    </source>
</reference>
<dbReference type="InterPro" id="IPR041611">
    <property type="entry name" value="SKICH"/>
</dbReference>